<dbReference type="PANTHER" id="PTHR46986:SF1">
    <property type="entry name" value="ENDORIBONUCLEASE YBEY, CHLOROPLASTIC"/>
    <property type="match status" value="1"/>
</dbReference>
<keyword evidence="5" id="KW-0255">Endonuclease</keyword>
<evidence type="ECO:0000256" key="2">
    <source>
        <dbReference type="ARBA" id="ARBA00010875"/>
    </source>
</evidence>
<dbReference type="HAMAP" id="MF_00009">
    <property type="entry name" value="Endoribonucl_YbeY"/>
    <property type="match status" value="1"/>
</dbReference>
<dbReference type="GO" id="GO:0004222">
    <property type="term" value="F:metalloendopeptidase activity"/>
    <property type="evidence" value="ECO:0007669"/>
    <property type="project" value="InterPro"/>
</dbReference>
<dbReference type="Pfam" id="PF02130">
    <property type="entry name" value="YbeY"/>
    <property type="match status" value="1"/>
</dbReference>
<dbReference type="SUPFAM" id="SSF55486">
    <property type="entry name" value="Metalloproteases ('zincins'), catalytic domain"/>
    <property type="match status" value="1"/>
</dbReference>
<organism evidence="8">
    <name type="scientific">hydrothermal vent metagenome</name>
    <dbReference type="NCBI Taxonomy" id="652676"/>
    <lineage>
        <taxon>unclassified sequences</taxon>
        <taxon>metagenomes</taxon>
        <taxon>ecological metagenomes</taxon>
    </lineage>
</organism>
<dbReference type="InterPro" id="IPR002036">
    <property type="entry name" value="YbeY"/>
</dbReference>
<evidence type="ECO:0000256" key="6">
    <source>
        <dbReference type="ARBA" id="ARBA00022801"/>
    </source>
</evidence>
<sequence>MTLNAECYVQIESDARSIPDQEHLIGWVNRVLQHVNATGGELSIRIVDSAESQQLNHDYRGKDKPTNVLSFPLADDNLPIAVLGDLVICATVVEQEAQQQGKNIEAHWAHMVVHGVLHLLGYDHEHDVEAERMEALETSIICNMGYAAPYTTG</sequence>
<evidence type="ECO:0000256" key="7">
    <source>
        <dbReference type="ARBA" id="ARBA00022833"/>
    </source>
</evidence>
<gene>
    <name evidence="8" type="ORF">MNBD_GAMMA12-2050</name>
</gene>
<dbReference type="EMBL" id="UOFL01000035">
    <property type="protein sequence ID" value="VAW72168.1"/>
    <property type="molecule type" value="Genomic_DNA"/>
</dbReference>
<dbReference type="InterPro" id="IPR020549">
    <property type="entry name" value="YbeY_CS"/>
</dbReference>
<evidence type="ECO:0000256" key="1">
    <source>
        <dbReference type="ARBA" id="ARBA00001947"/>
    </source>
</evidence>
<evidence type="ECO:0000256" key="4">
    <source>
        <dbReference type="ARBA" id="ARBA00022723"/>
    </source>
</evidence>
<dbReference type="PROSITE" id="PS01306">
    <property type="entry name" value="UPF0054"/>
    <property type="match status" value="1"/>
</dbReference>
<dbReference type="AlphaFoldDB" id="A0A3B0XV51"/>
<evidence type="ECO:0000256" key="3">
    <source>
        <dbReference type="ARBA" id="ARBA00022722"/>
    </source>
</evidence>
<dbReference type="PANTHER" id="PTHR46986">
    <property type="entry name" value="ENDORIBONUCLEASE YBEY, CHLOROPLASTIC"/>
    <property type="match status" value="1"/>
</dbReference>
<keyword evidence="3" id="KW-0540">Nuclease</keyword>
<accession>A0A3B0XV51</accession>
<reference evidence="8" key="1">
    <citation type="submission" date="2018-06" db="EMBL/GenBank/DDBJ databases">
        <authorList>
            <person name="Zhirakovskaya E."/>
        </authorList>
    </citation>
    <scope>NUCLEOTIDE SEQUENCE</scope>
</reference>
<dbReference type="GO" id="GO:0046872">
    <property type="term" value="F:metal ion binding"/>
    <property type="evidence" value="ECO:0007669"/>
    <property type="project" value="UniProtKB-KW"/>
</dbReference>
<evidence type="ECO:0000313" key="8">
    <source>
        <dbReference type="EMBL" id="VAW72168.1"/>
    </source>
</evidence>
<dbReference type="GO" id="GO:0004519">
    <property type="term" value="F:endonuclease activity"/>
    <property type="evidence" value="ECO:0007669"/>
    <property type="project" value="UniProtKB-KW"/>
</dbReference>
<name>A0A3B0XV51_9ZZZZ</name>
<comment type="similarity">
    <text evidence="2">Belongs to the endoribonuclease YbeY family.</text>
</comment>
<keyword evidence="4" id="KW-0479">Metal-binding</keyword>
<dbReference type="GO" id="GO:0006364">
    <property type="term" value="P:rRNA processing"/>
    <property type="evidence" value="ECO:0007669"/>
    <property type="project" value="InterPro"/>
</dbReference>
<dbReference type="Gene3D" id="3.40.390.30">
    <property type="entry name" value="Metalloproteases ('zincins'), catalytic domain"/>
    <property type="match status" value="1"/>
</dbReference>
<evidence type="ECO:0000256" key="5">
    <source>
        <dbReference type="ARBA" id="ARBA00022759"/>
    </source>
</evidence>
<proteinExistence type="inferred from homology"/>
<comment type="cofactor">
    <cofactor evidence="1">
        <name>Zn(2+)</name>
        <dbReference type="ChEBI" id="CHEBI:29105"/>
    </cofactor>
</comment>
<keyword evidence="6 8" id="KW-0378">Hydrolase</keyword>
<keyword evidence="7" id="KW-0862">Zinc</keyword>
<protein>
    <submittedName>
        <fullName evidence="8">Metal-dependent hydrolase YbeY, involved in rRNA and/or ribosome maturation and assembly</fullName>
    </submittedName>
</protein>
<dbReference type="InterPro" id="IPR023091">
    <property type="entry name" value="MetalPrtase_cat_dom_sf_prd"/>
</dbReference>
<dbReference type="NCBIfam" id="TIGR00043">
    <property type="entry name" value="rRNA maturation RNase YbeY"/>
    <property type="match status" value="1"/>
</dbReference>